<sequence>MRSAYTPSRRSAYPNRPATMSATTVRTLARRFKTSPASSGTISARIALLARACVGRPSTDPNDHDVTMTYALVARPCEQNGDERTRENANGENLRNAVEHRGDRESRSCVCGRRRPRLAALARAGQGGTGRTDEACRVG</sequence>
<evidence type="ECO:0000313" key="3">
    <source>
        <dbReference type="Proteomes" id="UP000230002"/>
    </source>
</evidence>
<keyword evidence="3" id="KW-1185">Reference proteome</keyword>
<dbReference type="AlphaFoldDB" id="A0A2G8SBK3"/>
<dbReference type="EMBL" id="AYKW01000012">
    <property type="protein sequence ID" value="PIL31144.1"/>
    <property type="molecule type" value="Genomic_DNA"/>
</dbReference>
<comment type="caution">
    <text evidence="2">The sequence shown here is derived from an EMBL/GenBank/DDBJ whole genome shotgun (WGS) entry which is preliminary data.</text>
</comment>
<evidence type="ECO:0000256" key="1">
    <source>
        <dbReference type="SAM" id="MobiDB-lite"/>
    </source>
</evidence>
<dbReference type="Proteomes" id="UP000230002">
    <property type="component" value="Unassembled WGS sequence"/>
</dbReference>
<gene>
    <name evidence="2" type="ORF">GSI_05840</name>
</gene>
<reference evidence="2 3" key="1">
    <citation type="journal article" date="2015" name="Sci. Rep.">
        <title>Chromosome-level genome map provides insights into diverse defense mechanisms in the medicinal fungus Ganoderma sinense.</title>
        <authorList>
            <person name="Zhu Y."/>
            <person name="Xu J."/>
            <person name="Sun C."/>
            <person name="Zhou S."/>
            <person name="Xu H."/>
            <person name="Nelson D.R."/>
            <person name="Qian J."/>
            <person name="Song J."/>
            <person name="Luo H."/>
            <person name="Xiang L."/>
            <person name="Li Y."/>
            <person name="Xu Z."/>
            <person name="Ji A."/>
            <person name="Wang L."/>
            <person name="Lu S."/>
            <person name="Hayward A."/>
            <person name="Sun W."/>
            <person name="Li X."/>
            <person name="Schwartz D.C."/>
            <person name="Wang Y."/>
            <person name="Chen S."/>
        </authorList>
    </citation>
    <scope>NUCLEOTIDE SEQUENCE [LARGE SCALE GENOMIC DNA]</scope>
    <source>
        <strain evidence="2 3">ZZ0214-1</strain>
    </source>
</reference>
<proteinExistence type="predicted"/>
<name>A0A2G8SBK3_9APHY</name>
<feature type="compositionally biased region" description="Basic and acidic residues" evidence="1">
    <location>
        <begin position="97"/>
        <end position="107"/>
    </location>
</feature>
<organism evidence="2 3">
    <name type="scientific">Ganoderma sinense ZZ0214-1</name>
    <dbReference type="NCBI Taxonomy" id="1077348"/>
    <lineage>
        <taxon>Eukaryota</taxon>
        <taxon>Fungi</taxon>
        <taxon>Dikarya</taxon>
        <taxon>Basidiomycota</taxon>
        <taxon>Agaricomycotina</taxon>
        <taxon>Agaricomycetes</taxon>
        <taxon>Polyporales</taxon>
        <taxon>Polyporaceae</taxon>
        <taxon>Ganoderma</taxon>
    </lineage>
</organism>
<evidence type="ECO:0000313" key="2">
    <source>
        <dbReference type="EMBL" id="PIL31144.1"/>
    </source>
</evidence>
<accession>A0A2G8SBK3</accession>
<feature type="region of interest" description="Disordered" evidence="1">
    <location>
        <begin position="79"/>
        <end position="108"/>
    </location>
</feature>
<protein>
    <submittedName>
        <fullName evidence="2">Uncharacterized protein</fullName>
    </submittedName>
</protein>